<feature type="transmembrane region" description="Helical" evidence="1">
    <location>
        <begin position="12"/>
        <end position="35"/>
    </location>
</feature>
<organism evidence="2 3">
    <name type="scientific">Acetobacter fabarum</name>
    <dbReference type="NCBI Taxonomy" id="483199"/>
    <lineage>
        <taxon>Bacteria</taxon>
        <taxon>Pseudomonadati</taxon>
        <taxon>Pseudomonadota</taxon>
        <taxon>Alphaproteobacteria</taxon>
        <taxon>Acetobacterales</taxon>
        <taxon>Acetobacteraceae</taxon>
        <taxon>Acetobacter</taxon>
    </lineage>
</organism>
<evidence type="ECO:0000313" key="2">
    <source>
        <dbReference type="EMBL" id="PAK76851.1"/>
    </source>
</evidence>
<dbReference type="EMBL" id="NCXK01000039">
    <property type="protein sequence ID" value="PAK76851.1"/>
    <property type="molecule type" value="Genomic_DNA"/>
</dbReference>
<comment type="caution">
    <text evidence="2">The sequence shown here is derived from an EMBL/GenBank/DDBJ whole genome shotgun (WGS) entry which is preliminary data.</text>
</comment>
<keyword evidence="1" id="KW-1133">Transmembrane helix</keyword>
<feature type="transmembrane region" description="Helical" evidence="1">
    <location>
        <begin position="55"/>
        <end position="75"/>
    </location>
</feature>
<keyword evidence="3" id="KW-1185">Reference proteome</keyword>
<keyword evidence="1" id="KW-0812">Transmembrane</keyword>
<gene>
    <name evidence="2" type="ORF">B8X00_12755</name>
</gene>
<sequence length="99" mass="11240">MPYLQRFRKLTLYVSIFPIVTARIGIHPMFVHGWYRSLYGDGTFAHYWHGEIGMWSGAGPMSAVDIGVVSAAFRVKNILSRRMKAGLMMTTARYRPSKG</sequence>
<evidence type="ECO:0000256" key="1">
    <source>
        <dbReference type="SAM" id="Phobius"/>
    </source>
</evidence>
<proteinExistence type="predicted"/>
<reference evidence="2 3" key="1">
    <citation type="submission" date="2017-04" db="EMBL/GenBank/DDBJ databases">
        <title>Kefir bacterial isolates.</title>
        <authorList>
            <person name="Kim Y."/>
            <person name="Blasche S."/>
            <person name="Patil K.R."/>
        </authorList>
    </citation>
    <scope>NUCLEOTIDE SEQUENCE [LARGE SCALE GENOMIC DNA]</scope>
    <source>
        <strain evidence="2 3">KR</strain>
    </source>
</reference>
<accession>A0A269XVJ0</accession>
<name>A0A269XVJ0_9PROT</name>
<protein>
    <submittedName>
        <fullName evidence="2">Uncharacterized protein</fullName>
    </submittedName>
</protein>
<dbReference type="Proteomes" id="UP000216151">
    <property type="component" value="Unassembled WGS sequence"/>
</dbReference>
<keyword evidence="1" id="KW-0472">Membrane</keyword>
<dbReference type="AlphaFoldDB" id="A0A269XVJ0"/>
<evidence type="ECO:0000313" key="3">
    <source>
        <dbReference type="Proteomes" id="UP000216151"/>
    </source>
</evidence>